<evidence type="ECO:0000313" key="3">
    <source>
        <dbReference type="Proteomes" id="UP000582646"/>
    </source>
</evidence>
<reference evidence="2 3" key="1">
    <citation type="submission" date="2020-04" db="EMBL/GenBank/DDBJ databases">
        <title>MicrobeNet Type strains.</title>
        <authorList>
            <person name="Nicholson A.C."/>
        </authorList>
    </citation>
    <scope>NUCLEOTIDE SEQUENCE [LARGE SCALE GENOMIC DNA]</scope>
    <source>
        <strain evidence="2 3">DSM 44113</strain>
    </source>
</reference>
<feature type="transmembrane region" description="Helical" evidence="1">
    <location>
        <begin position="84"/>
        <end position="103"/>
    </location>
</feature>
<dbReference type="Proteomes" id="UP000582646">
    <property type="component" value="Unassembled WGS sequence"/>
</dbReference>
<accession>A0A846X2G3</accession>
<dbReference type="AlphaFoldDB" id="A0A846X2G3"/>
<comment type="caution">
    <text evidence="2">The sequence shown here is derived from an EMBL/GenBank/DDBJ whole genome shotgun (WGS) entry which is preliminary data.</text>
</comment>
<protein>
    <recommendedName>
        <fullName evidence="4">Phosphatase PAP2 family protein</fullName>
    </recommendedName>
</protein>
<sequence>MAETTDAATQSTPNLLARLVTEASAPWLVNVLAALAVGSMSGAPAWGAFAAFIAGLGPILGILMLMRLGRATDHHVGDRRHRGLVLGMIVIIMTLGVGLEVLWRAPAAIVTLSVAGLVTIVAVGVVTSICRYKISVHTAVWAGTTLLLAALIGTLWLLAALALPLVGWARVRVRDHTVGQTVTGALLGLATVVATLGALQ</sequence>
<keyword evidence="1" id="KW-0812">Transmembrane</keyword>
<organism evidence="2 3">
    <name type="scientific">Tsukamurella spumae</name>
    <dbReference type="NCBI Taxonomy" id="44753"/>
    <lineage>
        <taxon>Bacteria</taxon>
        <taxon>Bacillati</taxon>
        <taxon>Actinomycetota</taxon>
        <taxon>Actinomycetes</taxon>
        <taxon>Mycobacteriales</taxon>
        <taxon>Tsukamurellaceae</taxon>
        <taxon>Tsukamurella</taxon>
    </lineage>
</organism>
<keyword evidence="1" id="KW-1133">Transmembrane helix</keyword>
<feature type="transmembrane region" description="Helical" evidence="1">
    <location>
        <begin position="45"/>
        <end position="63"/>
    </location>
</feature>
<feature type="transmembrane region" description="Helical" evidence="1">
    <location>
        <begin position="178"/>
        <end position="199"/>
    </location>
</feature>
<feature type="transmembrane region" description="Helical" evidence="1">
    <location>
        <begin position="109"/>
        <end position="127"/>
    </location>
</feature>
<dbReference type="RefSeq" id="WP_168546499.1">
    <property type="nucleotide sequence ID" value="NZ_BAAAKS010000074.1"/>
</dbReference>
<keyword evidence="3" id="KW-1185">Reference proteome</keyword>
<evidence type="ECO:0008006" key="4">
    <source>
        <dbReference type="Google" id="ProtNLM"/>
    </source>
</evidence>
<feature type="transmembrane region" description="Helical" evidence="1">
    <location>
        <begin position="139"/>
        <end position="166"/>
    </location>
</feature>
<gene>
    <name evidence="2" type="ORF">HF999_14145</name>
</gene>
<evidence type="ECO:0000256" key="1">
    <source>
        <dbReference type="SAM" id="Phobius"/>
    </source>
</evidence>
<name>A0A846X2G3_9ACTN</name>
<proteinExistence type="predicted"/>
<dbReference type="EMBL" id="JAAXOQ010000018">
    <property type="protein sequence ID" value="NKY19504.1"/>
    <property type="molecule type" value="Genomic_DNA"/>
</dbReference>
<evidence type="ECO:0000313" key="2">
    <source>
        <dbReference type="EMBL" id="NKY19504.1"/>
    </source>
</evidence>
<keyword evidence="1" id="KW-0472">Membrane</keyword>